<dbReference type="NCBIfam" id="TIGR00615">
    <property type="entry name" value="recR"/>
    <property type="match status" value="1"/>
</dbReference>
<evidence type="ECO:0000313" key="10">
    <source>
        <dbReference type="Proteomes" id="UP000294480"/>
    </source>
</evidence>
<evidence type="ECO:0000256" key="1">
    <source>
        <dbReference type="ARBA" id="ARBA00022723"/>
    </source>
</evidence>
<comment type="caution">
    <text evidence="9">The sequence shown here is derived from an EMBL/GenBank/DDBJ whole genome shotgun (WGS) entry which is preliminary data.</text>
</comment>
<name>A0A4R6Y220_9BURK</name>
<evidence type="ECO:0000256" key="7">
    <source>
        <dbReference type="HAMAP-Rule" id="MF_00017"/>
    </source>
</evidence>
<evidence type="ECO:0000256" key="3">
    <source>
        <dbReference type="ARBA" id="ARBA00022771"/>
    </source>
</evidence>
<keyword evidence="1 7" id="KW-0479">Metal-binding</keyword>
<dbReference type="GO" id="GO:0003677">
    <property type="term" value="F:DNA binding"/>
    <property type="evidence" value="ECO:0007669"/>
    <property type="project" value="UniProtKB-UniRule"/>
</dbReference>
<dbReference type="PANTHER" id="PTHR30446:SF0">
    <property type="entry name" value="RECOMBINATION PROTEIN RECR"/>
    <property type="match status" value="1"/>
</dbReference>
<keyword evidence="4 7" id="KW-0862">Zinc</keyword>
<dbReference type="RefSeq" id="WP_133621121.1">
    <property type="nucleotide sequence ID" value="NZ_SNZE01000020.1"/>
</dbReference>
<comment type="function">
    <text evidence="7">May play a role in DNA repair. It seems to be involved in an RecBC-independent recombinational process of DNA repair. It may act with RecF and RecO.</text>
</comment>
<organism evidence="9 10">
    <name type="scientific">Hydromonas duriensis</name>
    <dbReference type="NCBI Taxonomy" id="1527608"/>
    <lineage>
        <taxon>Bacteria</taxon>
        <taxon>Pseudomonadati</taxon>
        <taxon>Pseudomonadota</taxon>
        <taxon>Betaproteobacteria</taxon>
        <taxon>Burkholderiales</taxon>
        <taxon>Burkholderiaceae</taxon>
        <taxon>Hydromonas</taxon>
    </lineage>
</organism>
<dbReference type="AlphaFoldDB" id="A0A4R6Y220"/>
<protein>
    <recommendedName>
        <fullName evidence="7">Recombination protein RecR</fullName>
    </recommendedName>
</protein>
<dbReference type="GO" id="GO:0008270">
    <property type="term" value="F:zinc ion binding"/>
    <property type="evidence" value="ECO:0007669"/>
    <property type="project" value="UniProtKB-KW"/>
</dbReference>
<dbReference type="PROSITE" id="PS50880">
    <property type="entry name" value="TOPRIM"/>
    <property type="match status" value="1"/>
</dbReference>
<dbReference type="Pfam" id="PF21176">
    <property type="entry name" value="RecR_HhH"/>
    <property type="match status" value="1"/>
</dbReference>
<dbReference type="GO" id="GO:0006281">
    <property type="term" value="P:DNA repair"/>
    <property type="evidence" value="ECO:0007669"/>
    <property type="project" value="UniProtKB-UniRule"/>
</dbReference>
<dbReference type="Proteomes" id="UP000294480">
    <property type="component" value="Unassembled WGS sequence"/>
</dbReference>
<keyword evidence="3 7" id="KW-0863">Zinc-finger</keyword>
<feature type="zinc finger region" description="C4-type" evidence="7">
    <location>
        <begin position="56"/>
        <end position="71"/>
    </location>
</feature>
<dbReference type="Gene3D" id="3.40.1360.10">
    <property type="match status" value="1"/>
</dbReference>
<dbReference type="EMBL" id="SNZE01000020">
    <property type="protein sequence ID" value="TDR30516.1"/>
    <property type="molecule type" value="Genomic_DNA"/>
</dbReference>
<dbReference type="InterPro" id="IPR006171">
    <property type="entry name" value="TOPRIM_dom"/>
</dbReference>
<dbReference type="Gene3D" id="3.30.60.80">
    <property type="match status" value="1"/>
</dbReference>
<reference evidence="9 10" key="1">
    <citation type="submission" date="2019-03" db="EMBL/GenBank/DDBJ databases">
        <title>Genomic Encyclopedia of Type Strains, Phase IV (KMG-IV): sequencing the most valuable type-strain genomes for metagenomic binning, comparative biology and taxonomic classification.</title>
        <authorList>
            <person name="Goeker M."/>
        </authorList>
    </citation>
    <scope>NUCLEOTIDE SEQUENCE [LARGE SCALE GENOMIC DNA]</scope>
    <source>
        <strain evidence="9 10">DSM 102852</strain>
    </source>
</reference>
<dbReference type="InterPro" id="IPR023627">
    <property type="entry name" value="Rcmb_RecR"/>
</dbReference>
<comment type="similarity">
    <text evidence="7">Belongs to the RecR family.</text>
</comment>
<dbReference type="InterPro" id="IPR034137">
    <property type="entry name" value="TOPRIM_RecR"/>
</dbReference>
<keyword evidence="2 7" id="KW-0227">DNA damage</keyword>
<dbReference type="PANTHER" id="PTHR30446">
    <property type="entry name" value="RECOMBINATION PROTEIN RECR"/>
    <property type="match status" value="1"/>
</dbReference>
<gene>
    <name evidence="7" type="primary">recR</name>
    <name evidence="9" type="ORF">DFR44_12026</name>
</gene>
<feature type="domain" description="Toprim" evidence="8">
    <location>
        <begin position="79"/>
        <end position="174"/>
    </location>
</feature>
<keyword evidence="5 7" id="KW-0233">DNA recombination</keyword>
<evidence type="ECO:0000259" key="8">
    <source>
        <dbReference type="PROSITE" id="PS50880"/>
    </source>
</evidence>
<dbReference type="HAMAP" id="MF_00017">
    <property type="entry name" value="RecR"/>
    <property type="match status" value="1"/>
</dbReference>
<evidence type="ECO:0000256" key="4">
    <source>
        <dbReference type="ARBA" id="ARBA00022833"/>
    </source>
</evidence>
<keyword evidence="10" id="KW-1185">Reference proteome</keyword>
<sequence>MRQDRIQNLIDALRVLPGVGPKSAQRLAFTLLQNEREGAQQLADAIDDALTHLRHCEKCYTLTDQALCQVCANPKRNEALLCVVQSPMDQLLIEQTMTYNGLYFVLMGKLNPLDGVGPQDIGMDALLKRAADGVVTEVILATHFTNEGELTAHYLGEQLIQKGLRVTRLAKGVPVGSELEQVDLGTLAQAMTGRRNTNM</sequence>
<dbReference type="Gene3D" id="1.10.8.420">
    <property type="entry name" value="RecR Domain 1"/>
    <property type="match status" value="1"/>
</dbReference>
<keyword evidence="6 7" id="KW-0234">DNA repair</keyword>
<accession>A0A4R6Y220</accession>
<dbReference type="Pfam" id="PF21175">
    <property type="entry name" value="RecR_C"/>
    <property type="match status" value="1"/>
</dbReference>
<dbReference type="Pfam" id="PF02132">
    <property type="entry name" value="RecR_ZnF"/>
    <property type="match status" value="1"/>
</dbReference>
<dbReference type="OrthoDB" id="9802672at2"/>
<dbReference type="SUPFAM" id="SSF111304">
    <property type="entry name" value="Recombination protein RecR"/>
    <property type="match status" value="1"/>
</dbReference>
<dbReference type="GO" id="GO:0006310">
    <property type="term" value="P:DNA recombination"/>
    <property type="evidence" value="ECO:0007669"/>
    <property type="project" value="UniProtKB-UniRule"/>
</dbReference>
<dbReference type="InterPro" id="IPR015967">
    <property type="entry name" value="Rcmb_RecR_Znf"/>
</dbReference>
<proteinExistence type="inferred from homology"/>
<dbReference type="InterPro" id="IPR000093">
    <property type="entry name" value="DNA_Rcmb_RecR"/>
</dbReference>
<evidence type="ECO:0000256" key="5">
    <source>
        <dbReference type="ARBA" id="ARBA00023172"/>
    </source>
</evidence>
<evidence type="ECO:0000313" key="9">
    <source>
        <dbReference type="EMBL" id="TDR30516.1"/>
    </source>
</evidence>
<dbReference type="PROSITE" id="PS01300">
    <property type="entry name" value="RECR"/>
    <property type="match status" value="1"/>
</dbReference>
<evidence type="ECO:0000256" key="2">
    <source>
        <dbReference type="ARBA" id="ARBA00022763"/>
    </source>
</evidence>
<evidence type="ECO:0000256" key="6">
    <source>
        <dbReference type="ARBA" id="ARBA00023204"/>
    </source>
</evidence>
<dbReference type="CDD" id="cd01025">
    <property type="entry name" value="TOPRIM_recR"/>
    <property type="match status" value="1"/>
</dbReference>
<dbReference type="Pfam" id="PF13662">
    <property type="entry name" value="Toprim_4"/>
    <property type="match status" value="1"/>
</dbReference>